<dbReference type="PANTHER" id="PTHR11958:SF63">
    <property type="entry name" value="AMINO ACID TRANSPORTER"/>
    <property type="match status" value="1"/>
</dbReference>
<comment type="subcellular location">
    <subcellularLocation>
        <location evidence="1 6">Membrane</location>
        <topology evidence="1 6">Multi-pass membrane protein</topology>
    </subcellularLocation>
</comment>
<dbReference type="PANTHER" id="PTHR11958">
    <property type="entry name" value="SODIUM/DICARBOXYLATE SYMPORTER-RELATED"/>
    <property type="match status" value="1"/>
</dbReference>
<dbReference type="GO" id="GO:0005313">
    <property type="term" value="F:L-glutamate transmembrane transporter activity"/>
    <property type="evidence" value="ECO:0007669"/>
    <property type="project" value="TreeGrafter"/>
</dbReference>
<reference evidence="7 8" key="2">
    <citation type="submission" date="2018-11" db="EMBL/GenBank/DDBJ databases">
        <authorList>
            <consortium name="Pathogen Informatics"/>
        </authorList>
    </citation>
    <scope>NUCLEOTIDE SEQUENCE [LARGE SCALE GENOMIC DNA]</scope>
    <source>
        <strain evidence="7 8">NST_G2</strain>
    </source>
</reference>
<dbReference type="SUPFAM" id="SSF118215">
    <property type="entry name" value="Proton glutamate symport protein"/>
    <property type="match status" value="1"/>
</dbReference>
<feature type="transmembrane region" description="Helical" evidence="6">
    <location>
        <begin position="90"/>
        <end position="115"/>
    </location>
</feature>
<comment type="similarity">
    <text evidence="6">Belongs to the dicarboxylate/amino acid:cation symporter (DAACS) (TC 2.A.23) family.</text>
</comment>
<evidence type="ECO:0000256" key="5">
    <source>
        <dbReference type="ARBA" id="ARBA00023136"/>
    </source>
</evidence>
<dbReference type="GO" id="GO:0005886">
    <property type="term" value="C:plasma membrane"/>
    <property type="evidence" value="ECO:0007669"/>
    <property type="project" value="TreeGrafter"/>
</dbReference>
<dbReference type="Gene3D" id="1.10.3860.10">
    <property type="entry name" value="Sodium:dicarboxylate symporter"/>
    <property type="match status" value="1"/>
</dbReference>
<evidence type="ECO:0000256" key="2">
    <source>
        <dbReference type="ARBA" id="ARBA00022448"/>
    </source>
</evidence>
<keyword evidence="6" id="KW-0769">Symport</keyword>
<reference evidence="9" key="1">
    <citation type="submission" date="2016-06" db="UniProtKB">
        <authorList>
            <consortium name="WormBaseParasite"/>
        </authorList>
    </citation>
    <scope>IDENTIFICATION</scope>
</reference>
<dbReference type="GO" id="GO:0015175">
    <property type="term" value="F:neutral L-amino acid transmembrane transporter activity"/>
    <property type="evidence" value="ECO:0007669"/>
    <property type="project" value="TreeGrafter"/>
</dbReference>
<dbReference type="PRINTS" id="PR00173">
    <property type="entry name" value="EDTRNSPORT"/>
</dbReference>
<evidence type="ECO:0000313" key="8">
    <source>
        <dbReference type="Proteomes" id="UP000275846"/>
    </source>
</evidence>
<proteinExistence type="inferred from homology"/>
<dbReference type="Pfam" id="PF00375">
    <property type="entry name" value="SDF"/>
    <property type="match status" value="1"/>
</dbReference>
<feature type="transmembrane region" description="Helical" evidence="6">
    <location>
        <begin position="60"/>
        <end position="78"/>
    </location>
</feature>
<gene>
    <name evidence="7" type="ORF">SSLN_LOCUS10193</name>
</gene>
<accession>A0A183T145</accession>
<dbReference type="OrthoDB" id="6276072at2759"/>
<dbReference type="Proteomes" id="UP000275846">
    <property type="component" value="Unassembled WGS sequence"/>
</dbReference>
<dbReference type="InterPro" id="IPR001991">
    <property type="entry name" value="Na-dicarboxylate_symporter"/>
</dbReference>
<evidence type="ECO:0000256" key="3">
    <source>
        <dbReference type="ARBA" id="ARBA00022692"/>
    </source>
</evidence>
<dbReference type="WBParaSite" id="SSLN_0001059101-mRNA-1">
    <property type="protein sequence ID" value="SSLN_0001059101-mRNA-1"/>
    <property type="gene ID" value="SSLN_0001059101"/>
</dbReference>
<sequence length="308" mass="32852">MRVSYGPGKSEPNCRVIFTPRIDNDDKITAISTSGADGQAFIASTTTHPRQGPRGQTNMVDVRATPVGIAFMIAGAILRVGDIKTTFTSLGMFVVTVTASLGILFFCCVGLFAIVTRRNPFTVLRVSLKAWVISFATTSPIVSIPEMFAGCDDYNMDQSTSRFACPLASALKADGPAAFIACAALFVAQTESTSISPGSIVVICPPVITVVIEVGGHTGHGEMGVRFSSKVDLGDLRIEQNAPHNETCVQKFTGAEGALPNSLPETDRFRSGLSTISSMYGVALVDHISQKRKRAKLDEDLDVDFSTF</sequence>
<keyword evidence="3 6" id="KW-0812">Transmembrane</keyword>
<dbReference type="EMBL" id="UYSU01035714">
    <property type="protein sequence ID" value="VDL96578.1"/>
    <property type="molecule type" value="Genomic_DNA"/>
</dbReference>
<keyword evidence="4 6" id="KW-1133">Transmembrane helix</keyword>
<dbReference type="GO" id="GO:0015501">
    <property type="term" value="F:glutamate:sodium symporter activity"/>
    <property type="evidence" value="ECO:0007669"/>
    <property type="project" value="TreeGrafter"/>
</dbReference>
<evidence type="ECO:0000256" key="4">
    <source>
        <dbReference type="ARBA" id="ARBA00022989"/>
    </source>
</evidence>
<evidence type="ECO:0000313" key="7">
    <source>
        <dbReference type="EMBL" id="VDL96578.1"/>
    </source>
</evidence>
<dbReference type="AlphaFoldDB" id="A0A183T145"/>
<keyword evidence="5 6" id="KW-0472">Membrane</keyword>
<dbReference type="STRING" id="70667.A0A183T145"/>
<evidence type="ECO:0000256" key="6">
    <source>
        <dbReference type="RuleBase" id="RU361216"/>
    </source>
</evidence>
<evidence type="ECO:0000313" key="9">
    <source>
        <dbReference type="WBParaSite" id="SSLN_0001059101-mRNA-1"/>
    </source>
</evidence>
<name>A0A183T145_SCHSO</name>
<dbReference type="InterPro" id="IPR036458">
    <property type="entry name" value="Na:dicarbo_symporter_sf"/>
</dbReference>
<evidence type="ECO:0000256" key="1">
    <source>
        <dbReference type="ARBA" id="ARBA00004141"/>
    </source>
</evidence>
<dbReference type="InterPro" id="IPR050746">
    <property type="entry name" value="DAACS"/>
</dbReference>
<keyword evidence="2 6" id="KW-0813">Transport</keyword>
<comment type="caution">
    <text evidence="6">Lacks conserved residue(s) required for the propagation of feature annotation.</text>
</comment>
<organism evidence="9">
    <name type="scientific">Schistocephalus solidus</name>
    <name type="common">Tapeworm</name>
    <dbReference type="NCBI Taxonomy" id="70667"/>
    <lineage>
        <taxon>Eukaryota</taxon>
        <taxon>Metazoa</taxon>
        <taxon>Spiralia</taxon>
        <taxon>Lophotrochozoa</taxon>
        <taxon>Platyhelminthes</taxon>
        <taxon>Cestoda</taxon>
        <taxon>Eucestoda</taxon>
        <taxon>Diphyllobothriidea</taxon>
        <taxon>Diphyllobothriidae</taxon>
        <taxon>Schistocephalus</taxon>
    </lineage>
</organism>
<protein>
    <recommendedName>
        <fullName evidence="6">Amino acid transporter</fullName>
    </recommendedName>
</protein>
<keyword evidence="8" id="KW-1185">Reference proteome</keyword>